<evidence type="ECO:0000256" key="4">
    <source>
        <dbReference type="ARBA" id="ARBA00023180"/>
    </source>
</evidence>
<feature type="signal peptide" evidence="5">
    <location>
        <begin position="1"/>
        <end position="24"/>
    </location>
</feature>
<dbReference type="EMBL" id="JACEFO010003178">
    <property type="protein sequence ID" value="KAF8643593.1"/>
    <property type="molecule type" value="Genomic_DNA"/>
</dbReference>
<comment type="similarity">
    <text evidence="1">Belongs to the 'GDSL' lipolytic enzyme family.</text>
</comment>
<dbReference type="InterPro" id="IPR001087">
    <property type="entry name" value="GDSL"/>
</dbReference>
<dbReference type="PANTHER" id="PTHR22835">
    <property type="entry name" value="ZINC FINGER FYVE DOMAIN CONTAINING PROTEIN"/>
    <property type="match status" value="1"/>
</dbReference>
<protein>
    <recommendedName>
        <fullName evidence="8">GDSL esterase/lipase</fullName>
    </recommendedName>
</protein>
<evidence type="ECO:0000313" key="6">
    <source>
        <dbReference type="EMBL" id="KAF8643593.1"/>
    </source>
</evidence>
<gene>
    <name evidence="6" type="ORF">HU200_066646</name>
</gene>
<feature type="chain" id="PRO_5032753007" description="GDSL esterase/lipase" evidence="5">
    <location>
        <begin position="25"/>
        <end position="756"/>
    </location>
</feature>
<evidence type="ECO:0000256" key="1">
    <source>
        <dbReference type="ARBA" id="ARBA00008668"/>
    </source>
</evidence>
<keyword evidence="2 5" id="KW-0732">Signal</keyword>
<dbReference type="AlphaFoldDB" id="A0A835DSN8"/>
<evidence type="ECO:0008006" key="8">
    <source>
        <dbReference type="Google" id="ProtNLM"/>
    </source>
</evidence>
<dbReference type="CDD" id="cd01837">
    <property type="entry name" value="SGNH_plant_lipase_like"/>
    <property type="match status" value="2"/>
</dbReference>
<keyword evidence="4" id="KW-0325">Glycoprotein</keyword>
<evidence type="ECO:0000256" key="2">
    <source>
        <dbReference type="ARBA" id="ARBA00022729"/>
    </source>
</evidence>
<reference evidence="6" key="1">
    <citation type="submission" date="2020-07" db="EMBL/GenBank/DDBJ databases">
        <title>Genome sequence and genetic diversity analysis of an under-domesticated orphan crop, white fonio (Digitaria exilis).</title>
        <authorList>
            <person name="Bennetzen J.L."/>
            <person name="Chen S."/>
            <person name="Ma X."/>
            <person name="Wang X."/>
            <person name="Yssel A.E.J."/>
            <person name="Chaluvadi S.R."/>
            <person name="Johnson M."/>
            <person name="Gangashetty P."/>
            <person name="Hamidou F."/>
            <person name="Sanogo M.D."/>
            <person name="Zwaenepoel A."/>
            <person name="Wallace J."/>
            <person name="Van De Peer Y."/>
            <person name="Van Deynze A."/>
        </authorList>
    </citation>
    <scope>NUCLEOTIDE SEQUENCE</scope>
    <source>
        <tissue evidence="6">Leaves</tissue>
    </source>
</reference>
<dbReference type="Pfam" id="PF00657">
    <property type="entry name" value="Lipase_GDSL"/>
    <property type="match status" value="2"/>
</dbReference>
<accession>A0A835DSN8</accession>
<dbReference type="OrthoDB" id="779507at2759"/>
<dbReference type="GO" id="GO:0016788">
    <property type="term" value="F:hydrolase activity, acting on ester bonds"/>
    <property type="evidence" value="ECO:0007669"/>
    <property type="project" value="InterPro"/>
</dbReference>
<dbReference type="SUPFAM" id="SSF52266">
    <property type="entry name" value="SGNH hydrolase"/>
    <property type="match status" value="1"/>
</dbReference>
<evidence type="ECO:0000256" key="5">
    <source>
        <dbReference type="SAM" id="SignalP"/>
    </source>
</evidence>
<keyword evidence="3" id="KW-0378">Hydrolase</keyword>
<evidence type="ECO:0000256" key="3">
    <source>
        <dbReference type="ARBA" id="ARBA00022801"/>
    </source>
</evidence>
<organism evidence="6 7">
    <name type="scientific">Digitaria exilis</name>
    <dbReference type="NCBI Taxonomy" id="1010633"/>
    <lineage>
        <taxon>Eukaryota</taxon>
        <taxon>Viridiplantae</taxon>
        <taxon>Streptophyta</taxon>
        <taxon>Embryophyta</taxon>
        <taxon>Tracheophyta</taxon>
        <taxon>Spermatophyta</taxon>
        <taxon>Magnoliopsida</taxon>
        <taxon>Liliopsida</taxon>
        <taxon>Poales</taxon>
        <taxon>Poaceae</taxon>
        <taxon>PACMAD clade</taxon>
        <taxon>Panicoideae</taxon>
        <taxon>Panicodae</taxon>
        <taxon>Paniceae</taxon>
        <taxon>Anthephorinae</taxon>
        <taxon>Digitaria</taxon>
    </lineage>
</organism>
<dbReference type="PANTHER" id="PTHR22835:SF681">
    <property type="entry name" value="OS01G0216300 PROTEIN"/>
    <property type="match status" value="1"/>
</dbReference>
<dbReference type="Proteomes" id="UP000636709">
    <property type="component" value="Unassembled WGS sequence"/>
</dbReference>
<comment type="caution">
    <text evidence="6">The sequence shown here is derived from an EMBL/GenBank/DDBJ whole genome shotgun (WGS) entry which is preliminary data.</text>
</comment>
<name>A0A835DSN8_9POAL</name>
<proteinExistence type="inferred from homology"/>
<keyword evidence="7" id="KW-1185">Reference proteome</keyword>
<sequence length="756" mass="82026">MRSFTVAAVLLLLLASSLLDGADAGYYGTKPSSSFTAIFSFGNSYADTGNFVRLAAPIIPVIPFNNPPYGETFFHKPTGRASNGRIILDFIAEAFHLPLVPPSLDTKQNFSKGANFAVVGATALDLAYFMEHNITSVPPFNSSFSVQIGWFEQLIKTSSLAKEYKADDYLSKSLFVMGEFGGNDYVFLLAANKTVDQIIRTYVPAVVKAISGGVEVRLIKLGAKRIVVPGNLPTGCIPIMLTLYASPSKKDYDRNGCLVKLNGLARYHNALLWREVRALRTKYPDTMIAYADYFKPVVKFLQKPTKFVACCGAGGKYNYNITAACGFPGATACKDPSRAVNWDGIHLTEAAYEDIADGWLRGTFAKPSILLGDPHHLIDSDLVHGPIPAAPSPPLQQQHSSSRWAAQQQHSEHAPMKILAVAVLVLVPWLLPGAHAANHSHKRPFASIFSFGDSYADTGNFVSLAAQLIPLIPFNNLPYGETFFGYPTGRASNGRLILDFIADALGLPFVPPSTAKGQDFSKGANFAVVGATALDLAYFQQQNITSRPAGVVRGAPADYLGKSLFFMGEFGGSDYVFLLAANKTVSRYTSAASLASSIVRIVVPGILPSGCTPIMLTLYASPNKEDYDRYGCLTKYDGLSRYHDDHLRSQIQALRNKHPYTNIAFAEYNRPVLAFMHRPDTFGFDGRSTLQACCGAGAGDYNYNPIAACGFPGATVVNWDGIHLTEAAYSDIAWAWLHGPFAEPPIWALASYRGCV</sequence>
<dbReference type="Gene3D" id="3.40.50.1110">
    <property type="entry name" value="SGNH hydrolase"/>
    <property type="match status" value="2"/>
</dbReference>
<dbReference type="InterPro" id="IPR035669">
    <property type="entry name" value="SGNH_plant_lipase-like"/>
</dbReference>
<evidence type="ECO:0000313" key="7">
    <source>
        <dbReference type="Proteomes" id="UP000636709"/>
    </source>
</evidence>
<dbReference type="InterPro" id="IPR036514">
    <property type="entry name" value="SGNH_hydro_sf"/>
</dbReference>